<dbReference type="Pfam" id="PF02452">
    <property type="entry name" value="PemK_toxin"/>
    <property type="match status" value="1"/>
</dbReference>
<comment type="similarity">
    <text evidence="1">Belongs to the PemK/MazF family.</text>
</comment>
<dbReference type="SUPFAM" id="SSF50118">
    <property type="entry name" value="Cell growth inhibitor/plasmid maintenance toxic component"/>
    <property type="match status" value="1"/>
</dbReference>
<sequence length="122" mass="13559">MGRVHRGRRARQRRRGRRVRRGEIWSIEGIGRAIGRENRLVLIISHDALAAQAPMVTTAALDQTGAAPETLVTVRITEPVPALVRLDTITSVRRERLAALAGRLSPEDQERVDIALRTALDL</sequence>
<dbReference type="EMBL" id="VIRM01000059">
    <property type="protein sequence ID" value="TQS14491.1"/>
    <property type="molecule type" value="Genomic_DNA"/>
</dbReference>
<evidence type="ECO:0000256" key="1">
    <source>
        <dbReference type="ARBA" id="ARBA00007521"/>
    </source>
</evidence>
<protein>
    <submittedName>
        <fullName evidence="3">Type II toxin-antitoxin system PemK/MazF family toxin</fullName>
    </submittedName>
</protein>
<organism evidence="3 4">
    <name type="scientific">Microbispora hainanensis</name>
    <dbReference type="NCBI Taxonomy" id="568844"/>
    <lineage>
        <taxon>Bacteria</taxon>
        <taxon>Bacillati</taxon>
        <taxon>Actinomycetota</taxon>
        <taxon>Actinomycetes</taxon>
        <taxon>Streptosporangiales</taxon>
        <taxon>Streptosporangiaceae</taxon>
        <taxon>Microbispora</taxon>
    </lineage>
</organism>
<dbReference type="Gene3D" id="2.30.30.110">
    <property type="match status" value="1"/>
</dbReference>
<dbReference type="Proteomes" id="UP000316541">
    <property type="component" value="Unassembled WGS sequence"/>
</dbReference>
<reference evidence="3 4" key="1">
    <citation type="submission" date="2019-07" db="EMBL/GenBank/DDBJ databases">
        <title>Microbispora hainanensis DSM 45428.</title>
        <authorList>
            <person name="Thawai C."/>
        </authorList>
    </citation>
    <scope>NUCLEOTIDE SEQUENCE [LARGE SCALE GENOMIC DNA]</scope>
    <source>
        <strain evidence="3 4">DSM 45428</strain>
    </source>
</reference>
<dbReference type="InterPro" id="IPR011067">
    <property type="entry name" value="Plasmid_toxin/cell-grow_inhib"/>
</dbReference>
<dbReference type="GO" id="GO:0003677">
    <property type="term" value="F:DNA binding"/>
    <property type="evidence" value="ECO:0007669"/>
    <property type="project" value="InterPro"/>
</dbReference>
<accession>A0A544YCK9</accession>
<comment type="caution">
    <text evidence="3">The sequence shown here is derived from an EMBL/GenBank/DDBJ whole genome shotgun (WGS) entry which is preliminary data.</text>
</comment>
<gene>
    <name evidence="3" type="ORF">FLX08_33700</name>
</gene>
<evidence type="ECO:0000313" key="3">
    <source>
        <dbReference type="EMBL" id="TQS14491.1"/>
    </source>
</evidence>
<name>A0A544YCK9_9ACTN</name>
<evidence type="ECO:0000256" key="2">
    <source>
        <dbReference type="ARBA" id="ARBA00022649"/>
    </source>
</evidence>
<keyword evidence="2" id="KW-1277">Toxin-antitoxin system</keyword>
<dbReference type="AlphaFoldDB" id="A0A544YCK9"/>
<evidence type="ECO:0000313" key="4">
    <source>
        <dbReference type="Proteomes" id="UP000316541"/>
    </source>
</evidence>
<dbReference type="InterPro" id="IPR003477">
    <property type="entry name" value="PemK-like"/>
</dbReference>
<proteinExistence type="inferred from homology"/>